<dbReference type="RefSeq" id="WP_081884128.1">
    <property type="nucleotide sequence ID" value="NZ_JGZI01000007.1"/>
</dbReference>
<reference evidence="2 3" key="1">
    <citation type="submission" date="2014-03" db="EMBL/GenBank/DDBJ databases">
        <title>Genomics of Bifidobacteria.</title>
        <authorList>
            <person name="Ventura M."/>
            <person name="Milani C."/>
            <person name="Lugli G.A."/>
        </authorList>
    </citation>
    <scope>NUCLEOTIDE SEQUENCE [LARGE SCALE GENOMIC DNA]</scope>
    <source>
        <strain evidence="2 3">LMG 21775</strain>
    </source>
</reference>
<dbReference type="OrthoDB" id="9807664at2"/>
<dbReference type="SUPFAM" id="SSF48150">
    <property type="entry name" value="DNA-glycosylase"/>
    <property type="match status" value="1"/>
</dbReference>
<comment type="caution">
    <text evidence="2">The sequence shown here is derived from an EMBL/GenBank/DDBJ whole genome shotgun (WGS) entry which is preliminary data.</text>
</comment>
<organism evidence="2 3">
    <name type="scientific">Bifidobacterium psychraerophilum</name>
    <dbReference type="NCBI Taxonomy" id="218140"/>
    <lineage>
        <taxon>Bacteria</taxon>
        <taxon>Bacillati</taxon>
        <taxon>Actinomycetota</taxon>
        <taxon>Actinomycetes</taxon>
        <taxon>Bifidobacteriales</taxon>
        <taxon>Bifidobacteriaceae</taxon>
        <taxon>Bifidobacterium</taxon>
    </lineage>
</organism>
<dbReference type="PANTHER" id="PTHR30037">
    <property type="entry name" value="DNA-3-METHYLADENINE GLYCOSYLASE 1"/>
    <property type="match status" value="1"/>
</dbReference>
<dbReference type="PANTHER" id="PTHR30037:SF4">
    <property type="entry name" value="DNA-3-METHYLADENINE GLYCOSYLASE I"/>
    <property type="match status" value="1"/>
</dbReference>
<keyword evidence="3" id="KW-1185">Reference proteome</keyword>
<dbReference type="Gene3D" id="1.10.340.30">
    <property type="entry name" value="Hypothetical protein, domain 2"/>
    <property type="match status" value="1"/>
</dbReference>
<dbReference type="GO" id="GO:0003922">
    <property type="term" value="F:GMP synthase (glutamine-hydrolyzing) activity"/>
    <property type="evidence" value="ECO:0007669"/>
    <property type="project" value="UniProtKB-EC"/>
</dbReference>
<dbReference type="EMBL" id="JGZI01000007">
    <property type="protein sequence ID" value="KFI83370.1"/>
    <property type="molecule type" value="Genomic_DNA"/>
</dbReference>
<feature type="binding site" evidence="1">
    <location>
        <position position="17"/>
    </location>
    <ligand>
        <name>Zn(2+)</name>
        <dbReference type="ChEBI" id="CHEBI:29105"/>
    </ligand>
</feature>
<dbReference type="Proteomes" id="UP000029050">
    <property type="component" value="Unassembled WGS sequence"/>
</dbReference>
<name>A0A087CJC0_9BIFI</name>
<dbReference type="AlphaFoldDB" id="A0A087CJC0"/>
<proteinExistence type="predicted"/>
<dbReference type="InterPro" id="IPR005019">
    <property type="entry name" value="Adenine_glyco"/>
</dbReference>
<keyword evidence="1" id="KW-0862">Zinc</keyword>
<feature type="binding site" evidence="1">
    <location>
        <position position="192"/>
    </location>
    <ligand>
        <name>Zn(2+)</name>
        <dbReference type="ChEBI" id="CHEBI:29105"/>
    </ligand>
</feature>
<dbReference type="GO" id="GO:0008725">
    <property type="term" value="F:DNA-3-methyladenine glycosylase activity"/>
    <property type="evidence" value="ECO:0007669"/>
    <property type="project" value="InterPro"/>
</dbReference>
<dbReference type="InterPro" id="IPR011257">
    <property type="entry name" value="DNA_glycosylase"/>
</dbReference>
<dbReference type="EC" id="6.3.5.2" evidence="2"/>
<dbReference type="Pfam" id="PF03352">
    <property type="entry name" value="Adenine_glyco"/>
    <property type="match status" value="1"/>
</dbReference>
<evidence type="ECO:0000256" key="1">
    <source>
        <dbReference type="PIRSR" id="PIRSR605019-1"/>
    </source>
</evidence>
<sequence>MGETGRTSRRDAALRRCSWATGPDEAMRQYHDTEWGTPNHDSRSLFELLSLELMQSGLSWQTVLHKRPAFIKAFHNFDVHTVMDMDSHIDLLLLDAGIIRNRRKIQAIITNANAVAHLEDTGTSFATYVWQFVDGKPITNHFPDHSQSPCRTPLSDKMSKRMKEDGFSFVGPVVAYSFMEAAGLVNDHETACFRHQEL</sequence>
<keyword evidence="1" id="KW-0479">Metal-binding</keyword>
<gene>
    <name evidence="2" type="ORF">BPSY_0466</name>
</gene>
<dbReference type="GeneID" id="98299672"/>
<feature type="binding site" evidence="1">
    <location>
        <position position="31"/>
    </location>
    <ligand>
        <name>Zn(2+)</name>
        <dbReference type="ChEBI" id="CHEBI:29105"/>
    </ligand>
</feature>
<dbReference type="eggNOG" id="COG2818">
    <property type="taxonomic scope" value="Bacteria"/>
</dbReference>
<accession>A0A087CJC0</accession>
<feature type="binding site" evidence="1">
    <location>
        <position position="188"/>
    </location>
    <ligand>
        <name>Zn(2+)</name>
        <dbReference type="ChEBI" id="CHEBI:29105"/>
    </ligand>
</feature>
<keyword evidence="2" id="KW-0436">Ligase</keyword>
<evidence type="ECO:0000313" key="2">
    <source>
        <dbReference type="EMBL" id="KFI83370.1"/>
    </source>
</evidence>
<dbReference type="InterPro" id="IPR052891">
    <property type="entry name" value="DNA-3mA_glycosylase"/>
</dbReference>
<dbReference type="GO" id="GO:0046872">
    <property type="term" value="F:metal ion binding"/>
    <property type="evidence" value="ECO:0007669"/>
    <property type="project" value="UniProtKB-KW"/>
</dbReference>
<dbReference type="GO" id="GO:0006284">
    <property type="term" value="P:base-excision repair"/>
    <property type="evidence" value="ECO:0007669"/>
    <property type="project" value="InterPro"/>
</dbReference>
<protein>
    <submittedName>
        <fullName evidence="2">DNA-3-methyladenine glycosylase I</fullName>
        <ecNumber evidence="2">6.3.5.2</ecNumber>
    </submittedName>
</protein>
<evidence type="ECO:0000313" key="3">
    <source>
        <dbReference type="Proteomes" id="UP000029050"/>
    </source>
</evidence>